<gene>
    <name evidence="6" type="ORF">LOTGIDRAFT_96390</name>
</gene>
<evidence type="ECO:0000259" key="5">
    <source>
        <dbReference type="PROSITE" id="PS50026"/>
    </source>
</evidence>
<keyword evidence="2" id="KW-0677">Repeat</keyword>
<dbReference type="KEGG" id="lgi:LOTGIDRAFT_96390"/>
<dbReference type="InterPro" id="IPR018097">
    <property type="entry name" value="EGF_Ca-bd_CS"/>
</dbReference>
<dbReference type="OMA" id="SRCENDI"/>
<dbReference type="PROSITE" id="PS01187">
    <property type="entry name" value="EGF_CA"/>
    <property type="match status" value="2"/>
</dbReference>
<dbReference type="PROSITE" id="PS50026">
    <property type="entry name" value="EGF_3"/>
    <property type="match status" value="1"/>
</dbReference>
<evidence type="ECO:0000256" key="1">
    <source>
        <dbReference type="ARBA" id="ARBA00022536"/>
    </source>
</evidence>
<keyword evidence="3 4" id="KW-1015">Disulfide bond</keyword>
<feature type="domain" description="EGF-like" evidence="5">
    <location>
        <begin position="1"/>
        <end position="33"/>
    </location>
</feature>
<evidence type="ECO:0000313" key="7">
    <source>
        <dbReference type="Proteomes" id="UP000030746"/>
    </source>
</evidence>
<comment type="caution">
    <text evidence="4">Lacks conserved residue(s) required for the propagation of feature annotation.</text>
</comment>
<dbReference type="AlphaFoldDB" id="V4AXE5"/>
<dbReference type="STRING" id="225164.V4AXE5"/>
<dbReference type="InterPro" id="IPR000742">
    <property type="entry name" value="EGF"/>
</dbReference>
<dbReference type="GO" id="GO:0005509">
    <property type="term" value="F:calcium ion binding"/>
    <property type="evidence" value="ECO:0007669"/>
    <property type="project" value="InterPro"/>
</dbReference>
<dbReference type="SUPFAM" id="SSF57196">
    <property type="entry name" value="EGF/Laminin"/>
    <property type="match status" value="1"/>
</dbReference>
<dbReference type="GeneID" id="20253103"/>
<dbReference type="PROSITE" id="PS00010">
    <property type="entry name" value="ASX_HYDROXYL"/>
    <property type="match status" value="2"/>
</dbReference>
<dbReference type="InterPro" id="IPR051022">
    <property type="entry name" value="Notch_Cell-Fate_Det"/>
</dbReference>
<dbReference type="Pfam" id="PF00008">
    <property type="entry name" value="EGF"/>
    <property type="match status" value="1"/>
</dbReference>
<protein>
    <recommendedName>
        <fullName evidence="5">EGF-like domain-containing protein</fullName>
    </recommendedName>
</protein>
<evidence type="ECO:0000313" key="6">
    <source>
        <dbReference type="EMBL" id="ESO99715.1"/>
    </source>
</evidence>
<dbReference type="PROSITE" id="PS01186">
    <property type="entry name" value="EGF_2"/>
    <property type="match status" value="2"/>
</dbReference>
<evidence type="ECO:0000256" key="2">
    <source>
        <dbReference type="ARBA" id="ARBA00022737"/>
    </source>
</evidence>
<keyword evidence="7" id="KW-1185">Reference proteome</keyword>
<dbReference type="InterPro" id="IPR000152">
    <property type="entry name" value="EGF-type_Asp/Asn_hydroxyl_site"/>
</dbReference>
<evidence type="ECO:0000256" key="4">
    <source>
        <dbReference type="PROSITE-ProRule" id="PRU00076"/>
    </source>
</evidence>
<sequence>PCLNGGSCQPKSESFDDYYSCKCTDGWVGSRCQDDYDECTSSPCSWPYVCYNYENRYECACSQDEPDCDGLVASDAAYTCENYRRAESFDDYYSCKCTDGWVGSRCQDDYDECTSSPCSWPYVCYNYENRYECACS</sequence>
<dbReference type="OrthoDB" id="430340at2759"/>
<dbReference type="PANTHER" id="PTHR24049">
    <property type="entry name" value="CRUMBS FAMILY MEMBER"/>
    <property type="match status" value="1"/>
</dbReference>
<reference evidence="6 7" key="1">
    <citation type="journal article" date="2013" name="Nature">
        <title>Insights into bilaterian evolution from three spiralian genomes.</title>
        <authorList>
            <person name="Simakov O."/>
            <person name="Marletaz F."/>
            <person name="Cho S.J."/>
            <person name="Edsinger-Gonzales E."/>
            <person name="Havlak P."/>
            <person name="Hellsten U."/>
            <person name="Kuo D.H."/>
            <person name="Larsson T."/>
            <person name="Lv J."/>
            <person name="Arendt D."/>
            <person name="Savage R."/>
            <person name="Osoegawa K."/>
            <person name="de Jong P."/>
            <person name="Grimwood J."/>
            <person name="Chapman J.A."/>
            <person name="Shapiro H."/>
            <person name="Aerts A."/>
            <person name="Otillar R.P."/>
            <person name="Terry A.Y."/>
            <person name="Boore J.L."/>
            <person name="Grigoriev I.V."/>
            <person name="Lindberg D.R."/>
            <person name="Seaver E.C."/>
            <person name="Weisblat D.A."/>
            <person name="Putnam N.H."/>
            <person name="Rokhsar D.S."/>
        </authorList>
    </citation>
    <scope>NUCLEOTIDE SEQUENCE [LARGE SCALE GENOMIC DNA]</scope>
</reference>
<keyword evidence="1 4" id="KW-0245">EGF-like domain</keyword>
<dbReference type="EMBL" id="KB200938">
    <property type="protein sequence ID" value="ESO99715.1"/>
    <property type="molecule type" value="Genomic_DNA"/>
</dbReference>
<feature type="non-terminal residue" evidence="6">
    <location>
        <position position="1"/>
    </location>
</feature>
<dbReference type="RefSeq" id="XP_009049572.1">
    <property type="nucleotide sequence ID" value="XM_009051324.1"/>
</dbReference>
<proteinExistence type="predicted"/>
<dbReference type="Gene3D" id="2.10.25.10">
    <property type="entry name" value="Laminin"/>
    <property type="match status" value="2"/>
</dbReference>
<feature type="disulfide bond" evidence="4">
    <location>
        <begin position="23"/>
        <end position="32"/>
    </location>
</feature>
<dbReference type="HOGENOM" id="CLU_004826_3_4_1"/>
<dbReference type="CTD" id="20253103"/>
<name>V4AXE5_LOTGI</name>
<accession>V4AXE5</accession>
<dbReference type="Proteomes" id="UP000030746">
    <property type="component" value="Unassembled WGS sequence"/>
</dbReference>
<dbReference type="PROSITE" id="PS00022">
    <property type="entry name" value="EGF_1"/>
    <property type="match status" value="2"/>
</dbReference>
<evidence type="ECO:0000256" key="3">
    <source>
        <dbReference type="ARBA" id="ARBA00023157"/>
    </source>
</evidence>
<feature type="non-terminal residue" evidence="6">
    <location>
        <position position="136"/>
    </location>
</feature>
<organism evidence="6 7">
    <name type="scientific">Lottia gigantea</name>
    <name type="common">Giant owl limpet</name>
    <dbReference type="NCBI Taxonomy" id="225164"/>
    <lineage>
        <taxon>Eukaryota</taxon>
        <taxon>Metazoa</taxon>
        <taxon>Spiralia</taxon>
        <taxon>Lophotrochozoa</taxon>
        <taxon>Mollusca</taxon>
        <taxon>Gastropoda</taxon>
        <taxon>Patellogastropoda</taxon>
        <taxon>Lottioidea</taxon>
        <taxon>Lottiidae</taxon>
        <taxon>Lottia</taxon>
    </lineage>
</organism>